<dbReference type="RefSeq" id="WP_052236320.1">
    <property type="nucleotide sequence ID" value="NZ_JSAN01000046.1"/>
</dbReference>
<comment type="similarity">
    <text evidence="5 14 16">Belongs to the RNase HII family.</text>
</comment>
<comment type="cofactor">
    <cofactor evidence="14 15">
        <name>Mn(2+)</name>
        <dbReference type="ChEBI" id="CHEBI:29035"/>
    </cofactor>
    <cofactor evidence="14 15">
        <name>Mg(2+)</name>
        <dbReference type="ChEBI" id="CHEBI:18420"/>
    </cofactor>
    <text evidence="14 15">Manganese or magnesium. Binds 1 divalent metal ion per monomer in the absence of substrate. May bind a second metal ion after substrate binding.</text>
</comment>
<dbReference type="GO" id="GO:0006298">
    <property type="term" value="P:mismatch repair"/>
    <property type="evidence" value="ECO:0007669"/>
    <property type="project" value="TreeGrafter"/>
</dbReference>
<dbReference type="NCBIfam" id="NF000594">
    <property type="entry name" value="PRK00015.1-1"/>
    <property type="match status" value="1"/>
</dbReference>
<sequence length="206" mass="22919">MIVYERRAFSQGYQLIAGIDEAGRGPLAGPVVAAACILPKGLLVPQINDSKKLSSKVRERLFERLTTDSAVRYGIGIIGQAEIDRVNIYQATILAMLMAIQQLPVTPDYVLVDGMNLPHPDLPCLKIIKGDQLSQSIAAASIIAKETRDRLMCQYHREWPGYGFNQHKGYATELHLEALFKQGPCPIHRRSFDPIKSMLEAEIADF</sequence>
<keyword evidence="9 14" id="KW-0540">Nuclease</keyword>
<dbReference type="InterPro" id="IPR024567">
    <property type="entry name" value="RNase_HII/HIII_dom"/>
</dbReference>
<feature type="binding site" evidence="14 15">
    <location>
        <position position="21"/>
    </location>
    <ligand>
        <name>a divalent metal cation</name>
        <dbReference type="ChEBI" id="CHEBI:60240"/>
    </ligand>
</feature>
<evidence type="ECO:0000256" key="3">
    <source>
        <dbReference type="ARBA" id="ARBA00004065"/>
    </source>
</evidence>
<protein>
    <recommendedName>
        <fullName evidence="7 14">Ribonuclease HII</fullName>
        <shortName evidence="14">RNase HII</shortName>
        <ecNumber evidence="6 14">3.1.26.4</ecNumber>
    </recommendedName>
</protein>
<feature type="binding site" evidence="14 15">
    <location>
        <position position="113"/>
    </location>
    <ligand>
        <name>a divalent metal cation</name>
        <dbReference type="ChEBI" id="CHEBI:60240"/>
    </ligand>
</feature>
<keyword evidence="11 14" id="KW-0255">Endonuclease</keyword>
<dbReference type="InterPro" id="IPR022898">
    <property type="entry name" value="RNase_HII"/>
</dbReference>
<dbReference type="GO" id="GO:0043137">
    <property type="term" value="P:DNA replication, removal of RNA primer"/>
    <property type="evidence" value="ECO:0007669"/>
    <property type="project" value="TreeGrafter"/>
</dbReference>
<evidence type="ECO:0000256" key="9">
    <source>
        <dbReference type="ARBA" id="ARBA00022722"/>
    </source>
</evidence>
<evidence type="ECO:0000256" key="7">
    <source>
        <dbReference type="ARBA" id="ARBA00019179"/>
    </source>
</evidence>
<dbReference type="EMBL" id="JSAN01000046">
    <property type="protein sequence ID" value="KIC72823.1"/>
    <property type="molecule type" value="Genomic_DNA"/>
</dbReference>
<dbReference type="PROSITE" id="PS51975">
    <property type="entry name" value="RNASE_H_2"/>
    <property type="match status" value="1"/>
</dbReference>
<evidence type="ECO:0000313" key="18">
    <source>
        <dbReference type="EMBL" id="KIC72823.1"/>
    </source>
</evidence>
<dbReference type="InterPro" id="IPR036397">
    <property type="entry name" value="RNaseH_sf"/>
</dbReference>
<evidence type="ECO:0000256" key="10">
    <source>
        <dbReference type="ARBA" id="ARBA00022723"/>
    </source>
</evidence>
<keyword evidence="10 14" id="KW-0479">Metal-binding</keyword>
<dbReference type="GO" id="GO:0005737">
    <property type="term" value="C:cytoplasm"/>
    <property type="evidence" value="ECO:0007669"/>
    <property type="project" value="UniProtKB-SubCell"/>
</dbReference>
<evidence type="ECO:0000256" key="14">
    <source>
        <dbReference type="HAMAP-Rule" id="MF_00052"/>
    </source>
</evidence>
<comment type="function">
    <text evidence="3 14 16">Endonuclease that specifically degrades the RNA of RNA-DNA hybrids.</text>
</comment>
<organism evidence="18 19">
    <name type="scientific">Candidatus Protochlamydia amoebophila</name>
    <dbReference type="NCBI Taxonomy" id="362787"/>
    <lineage>
        <taxon>Bacteria</taxon>
        <taxon>Pseudomonadati</taxon>
        <taxon>Chlamydiota</taxon>
        <taxon>Chlamydiia</taxon>
        <taxon>Parachlamydiales</taxon>
        <taxon>Parachlamydiaceae</taxon>
        <taxon>Candidatus Protochlamydia</taxon>
    </lineage>
</organism>
<proteinExistence type="inferred from homology"/>
<dbReference type="SUPFAM" id="SSF53098">
    <property type="entry name" value="Ribonuclease H-like"/>
    <property type="match status" value="1"/>
</dbReference>
<dbReference type="GO" id="GO:0003723">
    <property type="term" value="F:RNA binding"/>
    <property type="evidence" value="ECO:0007669"/>
    <property type="project" value="UniProtKB-UniRule"/>
</dbReference>
<evidence type="ECO:0000259" key="17">
    <source>
        <dbReference type="PROSITE" id="PS51975"/>
    </source>
</evidence>
<feature type="binding site" evidence="14 15">
    <location>
        <position position="20"/>
    </location>
    <ligand>
        <name>a divalent metal cation</name>
        <dbReference type="ChEBI" id="CHEBI:60240"/>
    </ligand>
</feature>
<dbReference type="FunFam" id="3.30.420.10:FF:000006">
    <property type="entry name" value="Ribonuclease HII"/>
    <property type="match status" value="1"/>
</dbReference>
<evidence type="ECO:0000256" key="5">
    <source>
        <dbReference type="ARBA" id="ARBA00007383"/>
    </source>
</evidence>
<dbReference type="InterPro" id="IPR012337">
    <property type="entry name" value="RNaseH-like_sf"/>
</dbReference>
<keyword evidence="13 14" id="KW-0464">Manganese</keyword>
<dbReference type="HAMAP" id="MF_00052_B">
    <property type="entry name" value="RNase_HII_B"/>
    <property type="match status" value="1"/>
</dbReference>
<dbReference type="AlphaFoldDB" id="A0A0C1HDI0"/>
<gene>
    <name evidence="14 18" type="primary">rnhB</name>
    <name evidence="18" type="ORF">DB44_BZ00010</name>
</gene>
<dbReference type="InterPro" id="IPR001352">
    <property type="entry name" value="RNase_HII/HIII"/>
</dbReference>
<dbReference type="GO" id="GO:0030145">
    <property type="term" value="F:manganese ion binding"/>
    <property type="evidence" value="ECO:0007669"/>
    <property type="project" value="UniProtKB-UniRule"/>
</dbReference>
<evidence type="ECO:0000256" key="13">
    <source>
        <dbReference type="ARBA" id="ARBA00023211"/>
    </source>
</evidence>
<evidence type="ECO:0000256" key="8">
    <source>
        <dbReference type="ARBA" id="ARBA00022490"/>
    </source>
</evidence>
<dbReference type="CDD" id="cd07182">
    <property type="entry name" value="RNase_HII_bacteria_HII_like"/>
    <property type="match status" value="1"/>
</dbReference>
<comment type="catalytic activity">
    <reaction evidence="1 14 15 16">
        <text>Endonucleolytic cleavage to 5'-phosphomonoester.</text>
        <dbReference type="EC" id="3.1.26.4"/>
    </reaction>
</comment>
<dbReference type="Pfam" id="PF01351">
    <property type="entry name" value="RNase_HII"/>
    <property type="match status" value="1"/>
</dbReference>
<evidence type="ECO:0000313" key="19">
    <source>
        <dbReference type="Proteomes" id="UP000031465"/>
    </source>
</evidence>
<comment type="cofactor">
    <cofactor evidence="2">
        <name>Mg(2+)</name>
        <dbReference type="ChEBI" id="CHEBI:18420"/>
    </cofactor>
</comment>
<dbReference type="Gene3D" id="3.30.420.10">
    <property type="entry name" value="Ribonuclease H-like superfamily/Ribonuclease H"/>
    <property type="match status" value="1"/>
</dbReference>
<name>A0A0C1HDI0_9BACT</name>
<keyword evidence="12 14" id="KW-0378">Hydrolase</keyword>
<dbReference type="EC" id="3.1.26.4" evidence="6 14"/>
<evidence type="ECO:0000256" key="6">
    <source>
        <dbReference type="ARBA" id="ARBA00012180"/>
    </source>
</evidence>
<keyword evidence="8 14" id="KW-0963">Cytoplasm</keyword>
<evidence type="ECO:0000256" key="15">
    <source>
        <dbReference type="PROSITE-ProRule" id="PRU01319"/>
    </source>
</evidence>
<dbReference type="PANTHER" id="PTHR10954:SF18">
    <property type="entry name" value="RIBONUCLEASE HII"/>
    <property type="match status" value="1"/>
</dbReference>
<comment type="subcellular location">
    <subcellularLocation>
        <location evidence="4 14">Cytoplasm</location>
    </subcellularLocation>
</comment>
<dbReference type="PANTHER" id="PTHR10954">
    <property type="entry name" value="RIBONUCLEASE H2 SUBUNIT A"/>
    <property type="match status" value="1"/>
</dbReference>
<feature type="domain" description="RNase H type-2" evidence="17">
    <location>
        <begin position="14"/>
        <end position="204"/>
    </location>
</feature>
<evidence type="ECO:0000256" key="12">
    <source>
        <dbReference type="ARBA" id="ARBA00022801"/>
    </source>
</evidence>
<accession>A0A0C1HDI0</accession>
<dbReference type="GO" id="GO:0004523">
    <property type="term" value="F:RNA-DNA hybrid ribonuclease activity"/>
    <property type="evidence" value="ECO:0007669"/>
    <property type="project" value="UniProtKB-UniRule"/>
</dbReference>
<dbReference type="PATRIC" id="fig|362787.3.peg.731"/>
<dbReference type="GO" id="GO:0032299">
    <property type="term" value="C:ribonuclease H2 complex"/>
    <property type="evidence" value="ECO:0007669"/>
    <property type="project" value="TreeGrafter"/>
</dbReference>
<evidence type="ECO:0000256" key="2">
    <source>
        <dbReference type="ARBA" id="ARBA00001946"/>
    </source>
</evidence>
<evidence type="ECO:0000256" key="4">
    <source>
        <dbReference type="ARBA" id="ARBA00004496"/>
    </source>
</evidence>
<evidence type="ECO:0000256" key="11">
    <source>
        <dbReference type="ARBA" id="ARBA00022759"/>
    </source>
</evidence>
<comment type="caution">
    <text evidence="18">The sequence shown here is derived from an EMBL/GenBank/DDBJ whole genome shotgun (WGS) entry which is preliminary data.</text>
</comment>
<dbReference type="Proteomes" id="UP000031465">
    <property type="component" value="Unassembled WGS sequence"/>
</dbReference>
<dbReference type="NCBIfam" id="NF000595">
    <property type="entry name" value="PRK00015.1-3"/>
    <property type="match status" value="1"/>
</dbReference>
<reference evidence="18 19" key="1">
    <citation type="journal article" date="2014" name="Mol. Biol. Evol.">
        <title>Massive expansion of Ubiquitination-related gene families within the Chlamydiae.</title>
        <authorList>
            <person name="Domman D."/>
            <person name="Collingro A."/>
            <person name="Lagkouvardos I."/>
            <person name="Gehre L."/>
            <person name="Weinmaier T."/>
            <person name="Rattei T."/>
            <person name="Subtil A."/>
            <person name="Horn M."/>
        </authorList>
    </citation>
    <scope>NUCLEOTIDE SEQUENCE [LARGE SCALE GENOMIC DNA]</scope>
    <source>
        <strain evidence="18 19">EI2</strain>
    </source>
</reference>
<evidence type="ECO:0000256" key="1">
    <source>
        <dbReference type="ARBA" id="ARBA00000077"/>
    </source>
</evidence>
<evidence type="ECO:0000256" key="16">
    <source>
        <dbReference type="RuleBase" id="RU003515"/>
    </source>
</evidence>